<feature type="non-terminal residue" evidence="1">
    <location>
        <position position="1"/>
    </location>
</feature>
<dbReference type="EMBL" id="MU795492">
    <property type="protein sequence ID" value="KAJ3805994.1"/>
    <property type="molecule type" value="Genomic_DNA"/>
</dbReference>
<feature type="non-terminal residue" evidence="1">
    <location>
        <position position="79"/>
    </location>
</feature>
<keyword evidence="2" id="KW-1185">Reference proteome</keyword>
<gene>
    <name evidence="1" type="ORF">F5876DRAFT_7044</name>
</gene>
<evidence type="ECO:0000313" key="1">
    <source>
        <dbReference type="EMBL" id="KAJ3805994.1"/>
    </source>
</evidence>
<organism evidence="1 2">
    <name type="scientific">Lentinula aff. lateritia</name>
    <dbReference type="NCBI Taxonomy" id="2804960"/>
    <lineage>
        <taxon>Eukaryota</taxon>
        <taxon>Fungi</taxon>
        <taxon>Dikarya</taxon>
        <taxon>Basidiomycota</taxon>
        <taxon>Agaricomycotina</taxon>
        <taxon>Agaricomycetes</taxon>
        <taxon>Agaricomycetidae</taxon>
        <taxon>Agaricales</taxon>
        <taxon>Marasmiineae</taxon>
        <taxon>Omphalotaceae</taxon>
        <taxon>Lentinula</taxon>
    </lineage>
</organism>
<evidence type="ECO:0000313" key="2">
    <source>
        <dbReference type="Proteomes" id="UP001163835"/>
    </source>
</evidence>
<dbReference type="Proteomes" id="UP001163835">
    <property type="component" value="Unassembled WGS sequence"/>
</dbReference>
<sequence length="79" mass="9579">DMPIKDMITMYWARVDPYLKNGSEFIMDVIVSHREQLEEVQHYFLRRALSIQKRSSLEVLFTETGVMPIRYRRIILFTR</sequence>
<accession>A0ACC1TN57</accession>
<proteinExistence type="predicted"/>
<comment type="caution">
    <text evidence="1">The sequence shown here is derived from an EMBL/GenBank/DDBJ whole genome shotgun (WGS) entry which is preliminary data.</text>
</comment>
<reference evidence="1" key="1">
    <citation type="submission" date="2022-09" db="EMBL/GenBank/DDBJ databases">
        <title>A Global Phylogenomic Analysis of the Shiitake Genus Lentinula.</title>
        <authorList>
            <consortium name="DOE Joint Genome Institute"/>
            <person name="Sierra-Patev S."/>
            <person name="Min B."/>
            <person name="Naranjo-Ortiz M."/>
            <person name="Looney B."/>
            <person name="Konkel Z."/>
            <person name="Slot J.C."/>
            <person name="Sakamoto Y."/>
            <person name="Steenwyk J.L."/>
            <person name="Rokas A."/>
            <person name="Carro J."/>
            <person name="Camarero S."/>
            <person name="Ferreira P."/>
            <person name="Molpeceres G."/>
            <person name="Ruiz-Duenas F.J."/>
            <person name="Serrano A."/>
            <person name="Henrissat B."/>
            <person name="Drula E."/>
            <person name="Hughes K.W."/>
            <person name="Mata J.L."/>
            <person name="Ishikawa N.K."/>
            <person name="Vargas-Isla R."/>
            <person name="Ushijima S."/>
            <person name="Smith C.A."/>
            <person name="Ahrendt S."/>
            <person name="Andreopoulos W."/>
            <person name="He G."/>
            <person name="Labutti K."/>
            <person name="Lipzen A."/>
            <person name="Ng V."/>
            <person name="Riley R."/>
            <person name="Sandor L."/>
            <person name="Barry K."/>
            <person name="Martinez A.T."/>
            <person name="Xiao Y."/>
            <person name="Gibbons J.G."/>
            <person name="Terashima K."/>
            <person name="Grigoriev I.V."/>
            <person name="Hibbett D.S."/>
        </authorList>
    </citation>
    <scope>NUCLEOTIDE SEQUENCE</scope>
    <source>
        <strain evidence="1">TMI1499</strain>
    </source>
</reference>
<name>A0ACC1TN57_9AGAR</name>
<protein>
    <submittedName>
        <fullName evidence="1">Uncharacterized protein</fullName>
    </submittedName>
</protein>